<organism evidence="1 2">
    <name type="scientific">Lindgomyces ingoldianus</name>
    <dbReference type="NCBI Taxonomy" id="673940"/>
    <lineage>
        <taxon>Eukaryota</taxon>
        <taxon>Fungi</taxon>
        <taxon>Dikarya</taxon>
        <taxon>Ascomycota</taxon>
        <taxon>Pezizomycotina</taxon>
        <taxon>Dothideomycetes</taxon>
        <taxon>Pleosporomycetidae</taxon>
        <taxon>Pleosporales</taxon>
        <taxon>Lindgomycetaceae</taxon>
        <taxon>Lindgomyces</taxon>
    </lineage>
</organism>
<keyword evidence="2" id="KW-1185">Reference proteome</keyword>
<proteinExistence type="predicted"/>
<sequence>MARTSADHHPCIGLGFHGLSLLQADQYIYAFGPGDRYLLGTPNGYGFSNLPKEIVGDLHTGLINRIVWASFGEHLDSWFVTYEMLDGTHVYRFGEAIPAELRDFINLVYVPQLGPPPPLRVQLGAGGSYVAWSNQLWICDKIPEALRLLLKNISIDGQDPSRGLIEFGPLRNVTWHQNGSYFITATLAYEDLGTGHRTFYRRHFWQWEAALLRKGWNHLWKYSPQGPGTPKIDLAHVAINPHSPIGDDFLFIMKQLDGRDADFVLHIHPNDIASRLTEVNKTTPSEKQQDHQQVIPLKSHPRKAPVFKWAKAKCSGRSHKDDIWELNLVKGEKVKVLQEQGDVWCVVEDTKGRKGWVPRIYLDFKMRTANTPEDAYALWKEKTTKVFSEGNAKLFPDPSSFMDLCTKPECRRTKNDGMVLQICIHDLGMLLGGSGRYSYSFLKDERNQWHPDKFARFCHLNHREELKKKAEELFVLIGSLMDAMEKEKGIFGI</sequence>
<reference evidence="1" key="1">
    <citation type="journal article" date="2020" name="Stud. Mycol.">
        <title>101 Dothideomycetes genomes: a test case for predicting lifestyles and emergence of pathogens.</title>
        <authorList>
            <person name="Haridas S."/>
            <person name="Albert R."/>
            <person name="Binder M."/>
            <person name="Bloem J."/>
            <person name="Labutti K."/>
            <person name="Salamov A."/>
            <person name="Andreopoulos B."/>
            <person name="Baker S."/>
            <person name="Barry K."/>
            <person name="Bills G."/>
            <person name="Bluhm B."/>
            <person name="Cannon C."/>
            <person name="Castanera R."/>
            <person name="Culley D."/>
            <person name="Daum C."/>
            <person name="Ezra D."/>
            <person name="Gonzalez J."/>
            <person name="Henrissat B."/>
            <person name="Kuo A."/>
            <person name="Liang C."/>
            <person name="Lipzen A."/>
            <person name="Lutzoni F."/>
            <person name="Magnuson J."/>
            <person name="Mondo S."/>
            <person name="Nolan M."/>
            <person name="Ohm R."/>
            <person name="Pangilinan J."/>
            <person name="Park H.-J."/>
            <person name="Ramirez L."/>
            <person name="Alfaro M."/>
            <person name="Sun H."/>
            <person name="Tritt A."/>
            <person name="Yoshinaga Y."/>
            <person name="Zwiers L.-H."/>
            <person name="Turgeon B."/>
            <person name="Goodwin S."/>
            <person name="Spatafora J."/>
            <person name="Crous P."/>
            <person name="Grigoriev I."/>
        </authorList>
    </citation>
    <scope>NUCLEOTIDE SEQUENCE</scope>
    <source>
        <strain evidence="1">ATCC 200398</strain>
    </source>
</reference>
<evidence type="ECO:0000313" key="2">
    <source>
        <dbReference type="Proteomes" id="UP000799755"/>
    </source>
</evidence>
<protein>
    <submittedName>
        <fullName evidence="1">Uncharacterized protein</fullName>
    </submittedName>
</protein>
<dbReference type="Proteomes" id="UP000799755">
    <property type="component" value="Unassembled WGS sequence"/>
</dbReference>
<dbReference type="EMBL" id="MU003496">
    <property type="protein sequence ID" value="KAF2475315.1"/>
    <property type="molecule type" value="Genomic_DNA"/>
</dbReference>
<evidence type="ECO:0000313" key="1">
    <source>
        <dbReference type="EMBL" id="KAF2475315.1"/>
    </source>
</evidence>
<name>A0ACB6R992_9PLEO</name>
<accession>A0ACB6R992</accession>
<gene>
    <name evidence="1" type="ORF">BDR25DRAFT_279346</name>
</gene>
<comment type="caution">
    <text evidence="1">The sequence shown here is derived from an EMBL/GenBank/DDBJ whole genome shotgun (WGS) entry which is preliminary data.</text>
</comment>